<feature type="transmembrane region" description="Helical" evidence="20">
    <location>
        <begin position="128"/>
        <end position="148"/>
    </location>
</feature>
<keyword evidence="14 20" id="KW-1133">Transmembrane helix</keyword>
<evidence type="ECO:0000256" key="2">
    <source>
        <dbReference type="ARBA" id="ARBA00004330"/>
    </source>
</evidence>
<dbReference type="Proteomes" id="UP000243553">
    <property type="component" value="Segment"/>
</dbReference>
<keyword evidence="16 20" id="KW-0472">Membrane</keyword>
<dbReference type="EMBL" id="KY385637">
    <property type="protein sequence ID" value="AQS79163.1"/>
    <property type="molecule type" value="Genomic_DNA"/>
</dbReference>
<dbReference type="GO" id="GO:0039700">
    <property type="term" value="P:fusion of viral membrane with host outer nuclear membrane"/>
    <property type="evidence" value="ECO:0007669"/>
    <property type="project" value="UniProtKB-KW"/>
</dbReference>
<organism evidence="21 22">
    <name type="scientific">Herpesvirus ateles type 1 (strain Lennette)</name>
    <dbReference type="NCBI Taxonomy" id="35243"/>
    <lineage>
        <taxon>Viruses</taxon>
        <taxon>Duplodnaviria</taxon>
        <taxon>Heunggongvirae</taxon>
        <taxon>Peploviricota</taxon>
        <taxon>Herviviricetes</taxon>
        <taxon>Herpesvirales</taxon>
        <taxon>Orthoherpesviridae</taxon>
        <taxon>Alphaherpesvirinae</taxon>
        <taxon>Simplexvirus</taxon>
        <taxon>Simplexvirus atelinealpha1</taxon>
    </lineage>
</organism>
<keyword evidence="9 20" id="KW-0812">Transmembrane</keyword>
<keyword evidence="15" id="KW-1039">Host endosome</keyword>
<evidence type="ECO:0000256" key="19">
    <source>
        <dbReference type="ARBA" id="ARBA00030931"/>
    </source>
</evidence>
<dbReference type="GO" id="GO:0044178">
    <property type="term" value="C:host cell Golgi membrane"/>
    <property type="evidence" value="ECO:0007669"/>
    <property type="project" value="UniProtKB-SubCell"/>
</dbReference>
<evidence type="ECO:0000256" key="18">
    <source>
        <dbReference type="ARBA" id="ARBA00023213"/>
    </source>
</evidence>
<dbReference type="GO" id="GO:0016020">
    <property type="term" value="C:membrane"/>
    <property type="evidence" value="ECO:0007669"/>
    <property type="project" value="InterPro"/>
</dbReference>
<keyword evidence="21" id="KW-0261">Viral envelope protein</keyword>
<evidence type="ECO:0000256" key="6">
    <source>
        <dbReference type="ARBA" id="ARBA00013975"/>
    </source>
</evidence>
<evidence type="ECO:0000256" key="20">
    <source>
        <dbReference type="SAM" id="Phobius"/>
    </source>
</evidence>
<dbReference type="GeneID" id="32707782"/>
<feature type="transmembrane region" description="Helical" evidence="20">
    <location>
        <begin position="258"/>
        <end position="283"/>
    </location>
</feature>
<evidence type="ECO:0000313" key="22">
    <source>
        <dbReference type="Proteomes" id="UP000243553"/>
    </source>
</evidence>
<evidence type="ECO:0000256" key="16">
    <source>
        <dbReference type="ARBA" id="ARBA00023136"/>
    </source>
</evidence>
<keyword evidence="21" id="KW-0946">Virion</keyword>
<organismHost>
    <name type="scientific">Ateles</name>
    <dbReference type="NCBI Taxonomy" id="9506"/>
</organismHost>
<dbReference type="GO" id="GO:0044175">
    <property type="term" value="C:host cell endosome membrane"/>
    <property type="evidence" value="ECO:0007669"/>
    <property type="project" value="UniProtKB-SubCell"/>
</dbReference>
<dbReference type="RefSeq" id="YP_009361885.1">
    <property type="nucleotide sequence ID" value="NC_034446.1"/>
</dbReference>
<keyword evidence="18" id="KW-1180">Syncytium formation induced by viral infection</keyword>
<name>A0A1S6JLK0_HSVA1</name>
<dbReference type="GO" id="GO:0020002">
    <property type="term" value="C:host cell plasma membrane"/>
    <property type="evidence" value="ECO:0007669"/>
    <property type="project" value="UniProtKB-SubCell"/>
</dbReference>
<keyword evidence="7" id="KW-1032">Host cell membrane</keyword>
<reference evidence="21 22" key="1">
    <citation type="journal article" date="2017" name="Arch. Virol.">
        <title>Sequence of the ateline alphaherpesvirus 1 (HVA1) genome.</title>
        <authorList>
            <person name="Eberle R."/>
            <person name="Black D.H."/>
        </authorList>
    </citation>
    <scope>NUCLEOTIDE SEQUENCE [LARGE SCALE GENOMIC DNA]</scope>
    <source>
        <strain evidence="21">Lennette</strain>
    </source>
</reference>
<evidence type="ECO:0000256" key="13">
    <source>
        <dbReference type="ARBA" id="ARBA00022959"/>
    </source>
</evidence>
<dbReference type="KEGG" id="vg:32707782"/>
<evidence type="ECO:0000256" key="9">
    <source>
        <dbReference type="ARBA" id="ARBA00022692"/>
    </source>
</evidence>
<accession>A0A1S6JLK0</accession>
<proteinExistence type="inferred from homology"/>
<comment type="subcellular location">
    <subcellularLocation>
        <location evidence="1">Host Golgi apparatus membrane</location>
        <topology evidence="1">Multi-pass membrane protein</topology>
    </subcellularLocation>
    <subcellularLocation>
        <location evidence="3">Host cell membrane</location>
        <topology evidence="3">Multi-pass membrane protein</topology>
    </subcellularLocation>
    <subcellularLocation>
        <location evidence="2">Host endosome membrane</location>
        <topology evidence="2">Multi-pass membrane protein</topology>
    </subcellularLocation>
</comment>
<keyword evidence="10" id="KW-0732">Signal</keyword>
<dbReference type="GO" id="GO:0060141">
    <property type="term" value="P:symbiont-mediated induction of syncytium formation"/>
    <property type="evidence" value="ECO:0007669"/>
    <property type="project" value="UniProtKB-KW"/>
</dbReference>
<comment type="similarity">
    <text evidence="4">Belongs to the alphaherpesvirinae glycoprotein K family.</text>
</comment>
<evidence type="ECO:0000256" key="11">
    <source>
        <dbReference type="ARBA" id="ARBA00022812"/>
    </source>
</evidence>
<keyword evidence="11" id="KW-1040">Host Golgi apparatus</keyword>
<evidence type="ECO:0000256" key="1">
    <source>
        <dbReference type="ARBA" id="ARBA00004252"/>
    </source>
</evidence>
<evidence type="ECO:0000256" key="3">
    <source>
        <dbReference type="ARBA" id="ARBA00004598"/>
    </source>
</evidence>
<comment type="subunit">
    <text evidence="5">Interacts (via UL20 interaction region) with protein UL20 (via N-terminus); this interaction probably plays a role in the coordinate transport of protein UL20 and gK to the trans-Golgi network (TGN), and is required for the cell surface expression of gK.</text>
</comment>
<protein>
    <recommendedName>
        <fullName evidence="6">Envelope glycoprotein K</fullName>
    </recommendedName>
    <alternativeName>
        <fullName evidence="19">Syncytial protein</fullName>
    </alternativeName>
</protein>
<keyword evidence="22" id="KW-1185">Reference proteome</keyword>
<dbReference type="Pfam" id="PF01621">
    <property type="entry name" value="Fusion_gly_K"/>
    <property type="match status" value="1"/>
</dbReference>
<gene>
    <name evidence="21" type="primary">UL53</name>
</gene>
<evidence type="ECO:0000256" key="5">
    <source>
        <dbReference type="ARBA" id="ARBA00011250"/>
    </source>
</evidence>
<evidence type="ECO:0000256" key="4">
    <source>
        <dbReference type="ARBA" id="ARBA00007266"/>
    </source>
</evidence>
<evidence type="ECO:0000256" key="10">
    <source>
        <dbReference type="ARBA" id="ARBA00022729"/>
    </source>
</evidence>
<dbReference type="InterPro" id="IPR002567">
    <property type="entry name" value="GK"/>
</dbReference>
<evidence type="ECO:0000256" key="12">
    <source>
        <dbReference type="ARBA" id="ARBA00022870"/>
    </source>
</evidence>
<keyword evidence="17" id="KW-0325">Glycoprotein</keyword>
<dbReference type="GO" id="GO:0019031">
    <property type="term" value="C:viral envelope"/>
    <property type="evidence" value="ECO:0007669"/>
    <property type="project" value="UniProtKB-KW"/>
</dbReference>
<keyword evidence="12" id="KW-1043">Host membrane</keyword>
<evidence type="ECO:0000256" key="7">
    <source>
        <dbReference type="ARBA" id="ARBA00022511"/>
    </source>
</evidence>
<keyword evidence="8" id="KW-1188">Viral release from host cell</keyword>
<evidence type="ECO:0000256" key="15">
    <source>
        <dbReference type="ARBA" id="ARBA00023046"/>
    </source>
</evidence>
<evidence type="ECO:0000256" key="17">
    <source>
        <dbReference type="ARBA" id="ARBA00023180"/>
    </source>
</evidence>
<evidence type="ECO:0000256" key="8">
    <source>
        <dbReference type="ARBA" id="ARBA00022612"/>
    </source>
</evidence>
<keyword evidence="13" id="KW-1181">Viral primary envelope fusion with host outer nuclear membrane</keyword>
<evidence type="ECO:0000256" key="14">
    <source>
        <dbReference type="ARBA" id="ARBA00022989"/>
    </source>
</evidence>
<sequence>MLSLGGHGHCLSLVLIAAYALALAWYAIAGLADARRCVYAVSPPDPPGGAGLTWTTLNHSALFVFRPESRFDGAGDPASAALADRETDRSCLADVIDGRSLSALDGAGDAGRRLVLVRATRNCLRPIWFVRLRMVAVAWFLYALFVTLHQRRRMFGVVSPPHVPIAPATYLLNYASRIVSSVMRSYPYTKVARLMCELSLQRQALTQIFEADPITFLHHRPAVGAAVCCETLCRLAAQGLLVGSALVPRGECRRAYPLFLSLLTWGFVGAVAIVEACHGWWWWRRRSAARRKEADDCAGRAARPSGLSRMCGRCCATVLSGIVMRLVYLVTVVAVVIVALRYEQDIQRRLFDT</sequence>
<evidence type="ECO:0000313" key="21">
    <source>
        <dbReference type="EMBL" id="AQS79163.1"/>
    </source>
</evidence>
<feature type="transmembrane region" description="Helical" evidence="20">
    <location>
        <begin position="322"/>
        <end position="340"/>
    </location>
</feature>